<evidence type="ECO:0000313" key="2">
    <source>
        <dbReference type="Proteomes" id="UP000078540"/>
    </source>
</evidence>
<accession>A0A195BUW1</accession>
<evidence type="ECO:0000313" key="1">
    <source>
        <dbReference type="EMBL" id="KYM92409.1"/>
    </source>
</evidence>
<sequence length="94" mass="9589">MYIGVYPLALARRVRGPIVDSLRARERDGGVVSDDGGGVGGGGGGGSGDGGVRVCVVVLLGVLSMRRAAVIGKSIPDGTNQLALRSTVIRTRRD</sequence>
<gene>
    <name evidence="1" type="ORF">ALC53_00864</name>
</gene>
<protein>
    <submittedName>
        <fullName evidence="1">Uncharacterized protein</fullName>
    </submittedName>
</protein>
<proteinExistence type="predicted"/>
<organism evidence="1 2">
    <name type="scientific">Atta colombica</name>
    <dbReference type="NCBI Taxonomy" id="520822"/>
    <lineage>
        <taxon>Eukaryota</taxon>
        <taxon>Metazoa</taxon>
        <taxon>Ecdysozoa</taxon>
        <taxon>Arthropoda</taxon>
        <taxon>Hexapoda</taxon>
        <taxon>Insecta</taxon>
        <taxon>Pterygota</taxon>
        <taxon>Neoptera</taxon>
        <taxon>Endopterygota</taxon>
        <taxon>Hymenoptera</taxon>
        <taxon>Apocrita</taxon>
        <taxon>Aculeata</taxon>
        <taxon>Formicoidea</taxon>
        <taxon>Formicidae</taxon>
        <taxon>Myrmicinae</taxon>
        <taxon>Atta</taxon>
    </lineage>
</organism>
<keyword evidence="2" id="KW-1185">Reference proteome</keyword>
<reference evidence="1 2" key="1">
    <citation type="submission" date="2015-09" db="EMBL/GenBank/DDBJ databases">
        <title>Atta colombica WGS genome.</title>
        <authorList>
            <person name="Nygaard S."/>
            <person name="Hu H."/>
            <person name="Boomsma J."/>
            <person name="Zhang G."/>
        </authorList>
    </citation>
    <scope>NUCLEOTIDE SEQUENCE [LARGE SCALE GENOMIC DNA]</scope>
    <source>
        <strain evidence="1">Treedump-2</strain>
        <tissue evidence="1">Whole body</tissue>
    </source>
</reference>
<dbReference type="Proteomes" id="UP000078540">
    <property type="component" value="Unassembled WGS sequence"/>
</dbReference>
<dbReference type="EMBL" id="KQ976401">
    <property type="protein sequence ID" value="KYM92409.1"/>
    <property type="molecule type" value="Genomic_DNA"/>
</dbReference>
<dbReference type="AlphaFoldDB" id="A0A195BUW1"/>
<name>A0A195BUW1_9HYME</name>